<dbReference type="Proteomes" id="UP000555756">
    <property type="component" value="Unassembled WGS sequence"/>
</dbReference>
<dbReference type="SUPFAM" id="SSF58104">
    <property type="entry name" value="Methyl-accepting chemotaxis protein (MCP) signaling domain"/>
    <property type="match status" value="1"/>
</dbReference>
<evidence type="ECO:0000256" key="1">
    <source>
        <dbReference type="ARBA" id="ARBA00022500"/>
    </source>
</evidence>
<dbReference type="Pfam" id="PF00015">
    <property type="entry name" value="MCPsignal"/>
    <property type="match status" value="1"/>
</dbReference>
<comment type="similarity">
    <text evidence="2">Belongs to the methyl-accepting chemotaxis (MCP) protein family.</text>
</comment>
<protein>
    <recommendedName>
        <fullName evidence="3">Methyl-accepting transducer domain-containing protein</fullName>
    </recommendedName>
</protein>
<dbReference type="PANTHER" id="PTHR43531:SF11">
    <property type="entry name" value="METHYL-ACCEPTING CHEMOTAXIS PROTEIN 3"/>
    <property type="match status" value="1"/>
</dbReference>
<organism evidence="4 5">
    <name type="scientific">Gluconacetobacter azotocaptans</name>
    <dbReference type="NCBI Taxonomy" id="142834"/>
    <lineage>
        <taxon>Bacteria</taxon>
        <taxon>Pseudomonadati</taxon>
        <taxon>Pseudomonadota</taxon>
        <taxon>Alphaproteobacteria</taxon>
        <taxon>Acetobacterales</taxon>
        <taxon>Acetobacteraceae</taxon>
        <taxon>Gluconacetobacter</taxon>
    </lineage>
</organism>
<comment type="caution">
    <text evidence="4">The sequence shown here is derived from an EMBL/GenBank/DDBJ whole genome shotgun (WGS) entry which is preliminary data.</text>
</comment>
<dbReference type="GO" id="GO:0016020">
    <property type="term" value="C:membrane"/>
    <property type="evidence" value="ECO:0007669"/>
    <property type="project" value="InterPro"/>
</dbReference>
<evidence type="ECO:0000313" key="4">
    <source>
        <dbReference type="EMBL" id="MBB2190237.1"/>
    </source>
</evidence>
<dbReference type="GO" id="GO:0007165">
    <property type="term" value="P:signal transduction"/>
    <property type="evidence" value="ECO:0007669"/>
    <property type="project" value="InterPro"/>
</dbReference>
<feature type="domain" description="Methyl-accepting transducer" evidence="3">
    <location>
        <begin position="35"/>
        <end position="101"/>
    </location>
</feature>
<dbReference type="GO" id="GO:0006935">
    <property type="term" value="P:chemotaxis"/>
    <property type="evidence" value="ECO:0007669"/>
    <property type="project" value="UniProtKB-KW"/>
</dbReference>
<reference evidence="4 5" key="1">
    <citation type="submission" date="2020-04" db="EMBL/GenBank/DDBJ databases">
        <title>Description of novel Gluconacetobacter.</title>
        <authorList>
            <person name="Sombolestani A."/>
        </authorList>
    </citation>
    <scope>NUCLEOTIDE SEQUENCE [LARGE SCALE GENOMIC DNA]</scope>
    <source>
        <strain evidence="4 5">LMG 21311</strain>
    </source>
</reference>
<dbReference type="EMBL" id="JABEQF010000006">
    <property type="protein sequence ID" value="MBB2190237.1"/>
    <property type="molecule type" value="Genomic_DNA"/>
</dbReference>
<evidence type="ECO:0000256" key="2">
    <source>
        <dbReference type="ARBA" id="ARBA00029447"/>
    </source>
</evidence>
<name>A0A7W4JSV7_9PROT</name>
<gene>
    <name evidence="4" type="ORF">HLH34_09690</name>
</gene>
<evidence type="ECO:0000259" key="3">
    <source>
        <dbReference type="Pfam" id="PF00015"/>
    </source>
</evidence>
<dbReference type="InterPro" id="IPR004089">
    <property type="entry name" value="MCPsignal_dom"/>
</dbReference>
<dbReference type="InterPro" id="IPR051310">
    <property type="entry name" value="MCP_chemotaxis"/>
</dbReference>
<dbReference type="RefSeq" id="WP_183119386.1">
    <property type="nucleotide sequence ID" value="NZ_JABEQF010000006.1"/>
</dbReference>
<dbReference type="PANTHER" id="PTHR43531">
    <property type="entry name" value="PROTEIN ICFG"/>
    <property type="match status" value="1"/>
</dbReference>
<evidence type="ECO:0000313" key="5">
    <source>
        <dbReference type="Proteomes" id="UP000555756"/>
    </source>
</evidence>
<proteinExistence type="inferred from homology"/>
<sequence>MEAIKRGDLEVSLDKPFAADYESIRKDFNAGLYGIKELISQSHEEINKGVKFVNDTGSCIKETTKYIGELGDLIEEVSISSQEQSRGLNEINSAMNEMDVITQKNAAMVEETTAAVHNLEREATSLRQIVNHFKIDHDYPALTA</sequence>
<dbReference type="AlphaFoldDB" id="A0A7W4JSV7"/>
<dbReference type="Gene3D" id="1.10.287.950">
    <property type="entry name" value="Methyl-accepting chemotaxis protein"/>
    <property type="match status" value="1"/>
</dbReference>
<keyword evidence="5" id="KW-1185">Reference proteome</keyword>
<accession>A0A7W4JSV7</accession>
<keyword evidence="1" id="KW-0145">Chemotaxis</keyword>